<sequence>MNAIPCYSNNSSMPVWLTIDEAVDVINRQTGADITVSEIWRYALYGHLTLSIYFQSPVKLQKICMSNANNNEVYLETVSKDISYRLCYLNDFCIRYEDFYGVKTDGILISPEYHIIDTPLVGSEYTEVQKRLANSLNLPQPVSGQHNYHYGIFVREEGDIFQVFEQCTWQERISRQLNYLPVDMALSLREQIAEQGGYYSGIGYFPLFHLPDDAFFVVKKVHLEQFIMSFFPPPAKSQENISTPLSRLLWLACKHNDQASPLIEHPYKLVSVFEEWATSDGITDRLSGDTLKKALKRGSPV</sequence>
<gene>
    <name evidence="1" type="ORF">BVJ40_11525</name>
</gene>
<dbReference type="EMBL" id="AAGSEK010000017">
    <property type="protein sequence ID" value="EBR4141954.1"/>
    <property type="molecule type" value="Genomic_DNA"/>
</dbReference>
<dbReference type="AlphaFoldDB" id="A0A5U7LT19"/>
<proteinExistence type="predicted"/>
<accession>A0A5U7LT19</accession>
<organism evidence="1">
    <name type="scientific">Salmonella enterica</name>
    <name type="common">Salmonella choleraesuis</name>
    <dbReference type="NCBI Taxonomy" id="28901"/>
    <lineage>
        <taxon>Bacteria</taxon>
        <taxon>Pseudomonadati</taxon>
        <taxon>Pseudomonadota</taxon>
        <taxon>Gammaproteobacteria</taxon>
        <taxon>Enterobacterales</taxon>
        <taxon>Enterobacteriaceae</taxon>
        <taxon>Salmonella</taxon>
    </lineage>
</organism>
<protein>
    <submittedName>
        <fullName evidence="1">Uncharacterized protein</fullName>
    </submittedName>
</protein>
<comment type="caution">
    <text evidence="1">The sequence shown here is derived from an EMBL/GenBank/DDBJ whole genome shotgun (WGS) entry which is preliminary data.</text>
</comment>
<reference evidence="1" key="1">
    <citation type="submission" date="2018-07" db="EMBL/GenBank/DDBJ databases">
        <authorList>
            <consortium name="PulseNet: The National Subtyping Network for Foodborne Disease Surveillance"/>
            <person name="Tarr C.L."/>
            <person name="Trees E."/>
            <person name="Katz L.S."/>
            <person name="Carleton-Romer H.A."/>
            <person name="Stroika S."/>
            <person name="Kucerova Z."/>
            <person name="Roache K.F."/>
            <person name="Sabol A.L."/>
            <person name="Besser J."/>
            <person name="Gerner-Smidt P."/>
        </authorList>
    </citation>
    <scope>NUCLEOTIDE SEQUENCE</scope>
    <source>
        <strain evidence="1">PNUSAS006765</strain>
    </source>
</reference>
<name>A0A5U7LT19_SALER</name>
<evidence type="ECO:0000313" key="1">
    <source>
        <dbReference type="EMBL" id="EBR4141954.1"/>
    </source>
</evidence>